<dbReference type="InterPro" id="IPR007219">
    <property type="entry name" value="XnlR_reg_dom"/>
</dbReference>
<dbReference type="CDD" id="cd12148">
    <property type="entry name" value="fungal_TF_MHR"/>
    <property type="match status" value="1"/>
</dbReference>
<evidence type="ECO:0000256" key="1">
    <source>
        <dbReference type="ARBA" id="ARBA00004123"/>
    </source>
</evidence>
<keyword evidence="4" id="KW-0539">Nucleus</keyword>
<evidence type="ECO:0000256" key="3">
    <source>
        <dbReference type="ARBA" id="ARBA00023125"/>
    </source>
</evidence>
<dbReference type="PANTHER" id="PTHR46910:SF3">
    <property type="entry name" value="HALOTOLERANCE PROTEIN 9-RELATED"/>
    <property type="match status" value="1"/>
</dbReference>
<dbReference type="InterPro" id="IPR036864">
    <property type="entry name" value="Zn2-C6_fun-type_DNA-bd_sf"/>
</dbReference>
<keyword evidence="2" id="KW-0479">Metal-binding</keyword>
<dbReference type="RefSeq" id="XP_066829599.1">
    <property type="nucleotide sequence ID" value="XM_066972685.1"/>
</dbReference>
<protein>
    <recommendedName>
        <fullName evidence="6">Zn(2)-C6 fungal-type domain-containing protein</fullName>
    </recommendedName>
</protein>
<dbReference type="PROSITE" id="PS50048">
    <property type="entry name" value="ZN2_CY6_FUNGAL_2"/>
    <property type="match status" value="1"/>
</dbReference>
<dbReference type="Gene3D" id="4.10.240.10">
    <property type="entry name" value="Zn(2)-C6 fungal-type DNA-binding domain"/>
    <property type="match status" value="1"/>
</dbReference>
<sequence>MVMDFCYNKSMGNGAVASKFRLTTKVQSNQSNLRTPLLPKENLFDDLKTPASIVSGEPRVLPPLSGKAKSKSESKPASNLDSDSKSKFHSKSKSSSPEVESTSSHHPSNCNRCYRLKKKCSRTYPKCSHCERTGSDCEYVDRSKKRRKTNEGSGVETSAGAGADADLNQDAPILPALNPHHHHHHHHHHHQPIATKLPGFKSMSVSSLLANDAATDESIRAREMQKNFQIPTAALASSARRARERVKDNIVDKINFKITSNSVESNKLKDEFIAIRGITDKSLPITFALNFFENFGHKYPFVNKDDFLSRLGKIDFSKDSIVNLDVYLLLSIGCVLYDMKCLTGNYESYFKTKSSENILDILDLSFAAFNPEVFELLLLLSLYGVTRFKLDLVWNLVGILNRAIVKFELHKKLDDIRVERIFWSTHNLDKELSVLVRKPSQFPKYDYFEDRAITNSVYSEENLALINHYISLAKIQDSLVDSILKNTSAELKNISGALGRWVGSLTKDVSLKYVSEPHLQDLIPFANAQSYYLQTEMDQLSTTKSFQFPSQFIFYSFTLLIAASDKSAASDKKQSTKLAIVASGFWYLQLFNVIKYSIGCLGHFISSEDEEVRARVIEFHGFLQQAVNLLKYLRGSKTFSTLEGYSKIDEHVNELITILESLSIKLLSLEDGEESAILDLLKQINKEASFGS</sequence>
<evidence type="ECO:0000313" key="7">
    <source>
        <dbReference type="EMBL" id="CAK9438437.1"/>
    </source>
</evidence>
<feature type="region of interest" description="Disordered" evidence="5">
    <location>
        <begin position="54"/>
        <end position="108"/>
    </location>
</feature>
<feature type="compositionally biased region" description="Basic and acidic residues" evidence="5">
    <location>
        <begin position="128"/>
        <end position="142"/>
    </location>
</feature>
<keyword evidence="8" id="KW-1185">Reference proteome</keyword>
<feature type="compositionally biased region" description="Low complexity" evidence="5">
    <location>
        <begin position="93"/>
        <end position="108"/>
    </location>
</feature>
<dbReference type="PANTHER" id="PTHR46910">
    <property type="entry name" value="TRANSCRIPTION FACTOR PDR1"/>
    <property type="match status" value="1"/>
</dbReference>
<dbReference type="Proteomes" id="UP001497383">
    <property type="component" value="Chromosome 3"/>
</dbReference>
<gene>
    <name evidence="7" type="ORF">LODBEIA_P26610</name>
</gene>
<reference evidence="7 8" key="1">
    <citation type="submission" date="2024-03" db="EMBL/GenBank/DDBJ databases">
        <authorList>
            <person name="Brejova B."/>
        </authorList>
    </citation>
    <scope>NUCLEOTIDE SEQUENCE [LARGE SCALE GENOMIC DNA]</scope>
    <source>
        <strain evidence="7 8">CBS 14171</strain>
    </source>
</reference>
<dbReference type="InterPro" id="IPR050987">
    <property type="entry name" value="AtrR-like"/>
</dbReference>
<dbReference type="InterPro" id="IPR001138">
    <property type="entry name" value="Zn2Cys6_DnaBD"/>
</dbReference>
<evidence type="ECO:0000256" key="2">
    <source>
        <dbReference type="ARBA" id="ARBA00022723"/>
    </source>
</evidence>
<dbReference type="CDD" id="cd00067">
    <property type="entry name" value="GAL4"/>
    <property type="match status" value="1"/>
</dbReference>
<keyword evidence="3" id="KW-0238">DNA-binding</keyword>
<dbReference type="GeneID" id="92207857"/>
<name>A0ABP0ZM47_9ASCO</name>
<dbReference type="Pfam" id="PF00172">
    <property type="entry name" value="Zn_clus"/>
    <property type="match status" value="1"/>
</dbReference>
<comment type="subcellular location">
    <subcellularLocation>
        <location evidence="1">Nucleus</location>
    </subcellularLocation>
</comment>
<evidence type="ECO:0000259" key="6">
    <source>
        <dbReference type="PROSITE" id="PS50048"/>
    </source>
</evidence>
<dbReference type="EMBL" id="OZ022407">
    <property type="protein sequence ID" value="CAK9438437.1"/>
    <property type="molecule type" value="Genomic_DNA"/>
</dbReference>
<feature type="region of interest" description="Disordered" evidence="5">
    <location>
        <begin position="125"/>
        <end position="193"/>
    </location>
</feature>
<dbReference type="Pfam" id="PF04082">
    <property type="entry name" value="Fungal_trans"/>
    <property type="match status" value="1"/>
</dbReference>
<evidence type="ECO:0000313" key="8">
    <source>
        <dbReference type="Proteomes" id="UP001497383"/>
    </source>
</evidence>
<organism evidence="7 8">
    <name type="scientific">Lodderomyces beijingensis</name>
    <dbReference type="NCBI Taxonomy" id="1775926"/>
    <lineage>
        <taxon>Eukaryota</taxon>
        <taxon>Fungi</taxon>
        <taxon>Dikarya</taxon>
        <taxon>Ascomycota</taxon>
        <taxon>Saccharomycotina</taxon>
        <taxon>Pichiomycetes</taxon>
        <taxon>Debaryomycetaceae</taxon>
        <taxon>Candida/Lodderomyces clade</taxon>
        <taxon>Lodderomyces</taxon>
    </lineage>
</organism>
<evidence type="ECO:0000256" key="5">
    <source>
        <dbReference type="SAM" id="MobiDB-lite"/>
    </source>
</evidence>
<evidence type="ECO:0000256" key="4">
    <source>
        <dbReference type="ARBA" id="ARBA00023242"/>
    </source>
</evidence>
<accession>A0ABP0ZM47</accession>
<feature type="compositionally biased region" description="Basic residues" evidence="5">
    <location>
        <begin position="179"/>
        <end position="191"/>
    </location>
</feature>
<feature type="domain" description="Zn(2)-C6 fungal-type" evidence="6">
    <location>
        <begin position="109"/>
        <end position="139"/>
    </location>
</feature>
<dbReference type="SUPFAM" id="SSF57701">
    <property type="entry name" value="Zn2/Cys6 DNA-binding domain"/>
    <property type="match status" value="1"/>
</dbReference>
<proteinExistence type="predicted"/>